<dbReference type="CDD" id="cd01144">
    <property type="entry name" value="BtuF"/>
    <property type="match status" value="1"/>
</dbReference>
<dbReference type="OrthoDB" id="6495095at2"/>
<dbReference type="Pfam" id="PF01497">
    <property type="entry name" value="Peripla_BP_2"/>
    <property type="match status" value="1"/>
</dbReference>
<feature type="domain" description="Fe/B12 periplasmic-binding" evidence="3">
    <location>
        <begin position="44"/>
        <end position="293"/>
    </location>
</feature>
<feature type="chain" id="PRO_5025062122" evidence="2">
    <location>
        <begin position="25"/>
        <end position="293"/>
    </location>
</feature>
<organism evidence="4 5">
    <name type="scientific">Halioglobus maricola</name>
    <dbReference type="NCBI Taxonomy" id="2601894"/>
    <lineage>
        <taxon>Bacteria</taxon>
        <taxon>Pseudomonadati</taxon>
        <taxon>Pseudomonadota</taxon>
        <taxon>Gammaproteobacteria</taxon>
        <taxon>Cellvibrionales</taxon>
        <taxon>Halieaceae</taxon>
        <taxon>Halioglobus</taxon>
    </lineage>
</organism>
<dbReference type="Proteomes" id="UP000326287">
    <property type="component" value="Chromosome"/>
</dbReference>
<reference evidence="4 5" key="1">
    <citation type="submission" date="2019-02" db="EMBL/GenBank/DDBJ databases">
        <authorList>
            <person name="Li S.-H."/>
        </authorList>
    </citation>
    <scope>NUCLEOTIDE SEQUENCE [LARGE SCALE GENOMIC DNA]</scope>
    <source>
        <strain evidence="4 5">IMCC14385</strain>
    </source>
</reference>
<evidence type="ECO:0000256" key="2">
    <source>
        <dbReference type="SAM" id="SignalP"/>
    </source>
</evidence>
<evidence type="ECO:0000313" key="5">
    <source>
        <dbReference type="Proteomes" id="UP000326287"/>
    </source>
</evidence>
<sequence length="293" mass="31516">MLRLLTLFTLLQLGCAFAATTASAAVSVTDAIGRTITLPQPAERVVALAPHIVENIYSAGAGARLVGAVEYSDYPMAAQSIPRVGSYHAWSQESLTALAPDLVIMWASGNGMESLRKLESLGIPVYVSAPRDIEDIGKMIRDIGTLAGTAAIAQNVADTLDQGFAALETQHGTQREITAFYEVWNSPLQTINGEHMISKVIELCGGSNIFAEAPQLAPVVSREAVLQSNPEAILASGMGESRPEWLDDWRDYPFLKAVQKDALFHVHPDLVQRPTSRLLQGANVICAHLAGMR</sequence>
<evidence type="ECO:0000256" key="1">
    <source>
        <dbReference type="ARBA" id="ARBA00022729"/>
    </source>
</evidence>
<dbReference type="SUPFAM" id="SSF53807">
    <property type="entry name" value="Helical backbone' metal receptor"/>
    <property type="match status" value="1"/>
</dbReference>
<dbReference type="AlphaFoldDB" id="A0A5P9NJ99"/>
<dbReference type="EMBL" id="CP036422">
    <property type="protein sequence ID" value="QFU75635.1"/>
    <property type="molecule type" value="Genomic_DNA"/>
</dbReference>
<name>A0A5P9NJ99_9GAMM</name>
<feature type="signal peptide" evidence="2">
    <location>
        <begin position="1"/>
        <end position="24"/>
    </location>
</feature>
<dbReference type="PROSITE" id="PS50983">
    <property type="entry name" value="FE_B12_PBP"/>
    <property type="match status" value="1"/>
</dbReference>
<dbReference type="GO" id="GO:0071281">
    <property type="term" value="P:cellular response to iron ion"/>
    <property type="evidence" value="ECO:0007669"/>
    <property type="project" value="TreeGrafter"/>
</dbReference>
<keyword evidence="5" id="KW-1185">Reference proteome</keyword>
<dbReference type="PANTHER" id="PTHR30535:SF34">
    <property type="entry name" value="MOLYBDATE-BINDING PROTEIN MOLA"/>
    <property type="match status" value="1"/>
</dbReference>
<evidence type="ECO:0000259" key="3">
    <source>
        <dbReference type="PROSITE" id="PS50983"/>
    </source>
</evidence>
<dbReference type="PANTHER" id="PTHR30535">
    <property type="entry name" value="VITAMIN B12-BINDING PROTEIN"/>
    <property type="match status" value="1"/>
</dbReference>
<dbReference type="KEGG" id="halc:EY643_08210"/>
<protein>
    <submittedName>
        <fullName evidence="4">Cobalamin-binding protein</fullName>
    </submittedName>
</protein>
<accession>A0A5P9NJ99</accession>
<keyword evidence="1 2" id="KW-0732">Signal</keyword>
<proteinExistence type="predicted"/>
<dbReference type="RefSeq" id="WP_152661742.1">
    <property type="nucleotide sequence ID" value="NZ_CP036422.1"/>
</dbReference>
<dbReference type="NCBIfam" id="NF038402">
    <property type="entry name" value="TroA_like"/>
    <property type="match status" value="1"/>
</dbReference>
<gene>
    <name evidence="4" type="ORF">EY643_08210</name>
</gene>
<dbReference type="InterPro" id="IPR054828">
    <property type="entry name" value="Vit_B12_bind_prot"/>
</dbReference>
<dbReference type="Gene3D" id="3.40.50.1980">
    <property type="entry name" value="Nitrogenase molybdenum iron protein domain"/>
    <property type="match status" value="2"/>
</dbReference>
<dbReference type="InterPro" id="IPR002491">
    <property type="entry name" value="ABC_transptr_periplasmic_BD"/>
</dbReference>
<dbReference type="InterPro" id="IPR050902">
    <property type="entry name" value="ABC_Transporter_SBP"/>
</dbReference>
<evidence type="ECO:0000313" key="4">
    <source>
        <dbReference type="EMBL" id="QFU75635.1"/>
    </source>
</evidence>